<gene>
    <name evidence="1" type="ORF">SCLCIDRAFT_27933</name>
</gene>
<accession>A0A0C2Z9X2</accession>
<dbReference type="EMBL" id="KN822083">
    <property type="protein sequence ID" value="KIM58663.1"/>
    <property type="molecule type" value="Genomic_DNA"/>
</dbReference>
<keyword evidence="2" id="KW-1185">Reference proteome</keyword>
<dbReference type="InParanoid" id="A0A0C2Z9X2"/>
<reference evidence="1 2" key="1">
    <citation type="submission" date="2014-04" db="EMBL/GenBank/DDBJ databases">
        <authorList>
            <consortium name="DOE Joint Genome Institute"/>
            <person name="Kuo A."/>
            <person name="Kohler A."/>
            <person name="Nagy L.G."/>
            <person name="Floudas D."/>
            <person name="Copeland A."/>
            <person name="Barry K.W."/>
            <person name="Cichocki N."/>
            <person name="Veneault-Fourrey C."/>
            <person name="LaButti K."/>
            <person name="Lindquist E.A."/>
            <person name="Lipzen A."/>
            <person name="Lundell T."/>
            <person name="Morin E."/>
            <person name="Murat C."/>
            <person name="Sun H."/>
            <person name="Tunlid A."/>
            <person name="Henrissat B."/>
            <person name="Grigoriev I.V."/>
            <person name="Hibbett D.S."/>
            <person name="Martin F."/>
            <person name="Nordberg H.P."/>
            <person name="Cantor M.N."/>
            <person name="Hua S.X."/>
        </authorList>
    </citation>
    <scope>NUCLEOTIDE SEQUENCE [LARGE SCALE GENOMIC DNA]</scope>
    <source>
        <strain evidence="1 2">Foug A</strain>
    </source>
</reference>
<organism evidence="1 2">
    <name type="scientific">Scleroderma citrinum Foug A</name>
    <dbReference type="NCBI Taxonomy" id="1036808"/>
    <lineage>
        <taxon>Eukaryota</taxon>
        <taxon>Fungi</taxon>
        <taxon>Dikarya</taxon>
        <taxon>Basidiomycota</taxon>
        <taxon>Agaricomycotina</taxon>
        <taxon>Agaricomycetes</taxon>
        <taxon>Agaricomycetidae</taxon>
        <taxon>Boletales</taxon>
        <taxon>Sclerodermatineae</taxon>
        <taxon>Sclerodermataceae</taxon>
        <taxon>Scleroderma</taxon>
    </lineage>
</organism>
<protein>
    <submittedName>
        <fullName evidence="1">Uncharacterized protein</fullName>
    </submittedName>
</protein>
<evidence type="ECO:0000313" key="1">
    <source>
        <dbReference type="EMBL" id="KIM58663.1"/>
    </source>
</evidence>
<sequence>MLVILCEGVEGRNWHPLWAHKLVSWETEDRSYATTRVAFPTSCARLQVSNSRWPVFRVAGPLSCRLCTKPANIVLRGLFANPRRDATSTVLVRLLGASAALHARLEYLPVEETGLAKMWKTDWYDQASDTEEIYGDTLEHFAGTL</sequence>
<dbReference type="AlphaFoldDB" id="A0A0C2Z9X2"/>
<name>A0A0C2Z9X2_9AGAM</name>
<dbReference type="Proteomes" id="UP000053989">
    <property type="component" value="Unassembled WGS sequence"/>
</dbReference>
<reference evidence="2" key="2">
    <citation type="submission" date="2015-01" db="EMBL/GenBank/DDBJ databases">
        <title>Evolutionary Origins and Diversification of the Mycorrhizal Mutualists.</title>
        <authorList>
            <consortium name="DOE Joint Genome Institute"/>
            <consortium name="Mycorrhizal Genomics Consortium"/>
            <person name="Kohler A."/>
            <person name="Kuo A."/>
            <person name="Nagy L.G."/>
            <person name="Floudas D."/>
            <person name="Copeland A."/>
            <person name="Barry K.W."/>
            <person name="Cichocki N."/>
            <person name="Veneault-Fourrey C."/>
            <person name="LaButti K."/>
            <person name="Lindquist E.A."/>
            <person name="Lipzen A."/>
            <person name="Lundell T."/>
            <person name="Morin E."/>
            <person name="Murat C."/>
            <person name="Riley R."/>
            <person name="Ohm R."/>
            <person name="Sun H."/>
            <person name="Tunlid A."/>
            <person name="Henrissat B."/>
            <person name="Grigoriev I.V."/>
            <person name="Hibbett D.S."/>
            <person name="Martin F."/>
        </authorList>
    </citation>
    <scope>NUCLEOTIDE SEQUENCE [LARGE SCALE GENOMIC DNA]</scope>
    <source>
        <strain evidence="2">Foug A</strain>
    </source>
</reference>
<proteinExistence type="predicted"/>
<dbReference type="HOGENOM" id="CLU_1787971_0_0_1"/>
<evidence type="ECO:0000313" key="2">
    <source>
        <dbReference type="Proteomes" id="UP000053989"/>
    </source>
</evidence>